<dbReference type="EMBL" id="AUZJ01000055">
    <property type="protein sequence ID" value="ERF59878.1"/>
    <property type="molecule type" value="Genomic_DNA"/>
</dbReference>
<evidence type="ECO:0000256" key="4">
    <source>
        <dbReference type="ARBA" id="ARBA00023125"/>
    </source>
</evidence>
<dbReference type="eggNOG" id="COG3829">
    <property type="taxonomic scope" value="Bacteria"/>
</dbReference>
<dbReference type="InterPro" id="IPR025944">
    <property type="entry name" value="Sigma_54_int_dom_CS"/>
</dbReference>
<dbReference type="SUPFAM" id="SSF52540">
    <property type="entry name" value="P-loop containing nucleoside triphosphate hydrolases"/>
    <property type="match status" value="1"/>
</dbReference>
<evidence type="ECO:0000313" key="10">
    <source>
        <dbReference type="Proteomes" id="UP000016412"/>
    </source>
</evidence>
<evidence type="ECO:0000313" key="9">
    <source>
        <dbReference type="EMBL" id="ERK03434.1"/>
    </source>
</evidence>
<keyword evidence="4" id="KW-0238">DNA-binding</keyword>
<dbReference type="InterPro" id="IPR003593">
    <property type="entry name" value="AAA+_ATPase"/>
</dbReference>
<evidence type="ECO:0000259" key="6">
    <source>
        <dbReference type="PROSITE" id="PS50045"/>
    </source>
</evidence>
<dbReference type="Proteomes" id="UP000016646">
    <property type="component" value="Unassembled WGS sequence"/>
</dbReference>
<feature type="domain" description="Sigma-54 factor interaction" evidence="6">
    <location>
        <begin position="315"/>
        <end position="545"/>
    </location>
</feature>
<dbReference type="Gene3D" id="1.10.8.60">
    <property type="match status" value="1"/>
</dbReference>
<dbReference type="PROSITE" id="PS00688">
    <property type="entry name" value="SIGMA54_INTERACT_3"/>
    <property type="match status" value="1"/>
</dbReference>
<dbReference type="GO" id="GO:0006355">
    <property type="term" value="P:regulation of DNA-templated transcription"/>
    <property type="evidence" value="ECO:0007669"/>
    <property type="project" value="InterPro"/>
</dbReference>
<dbReference type="OrthoDB" id="9803970at2"/>
<evidence type="ECO:0000256" key="2">
    <source>
        <dbReference type="ARBA" id="ARBA00022840"/>
    </source>
</evidence>
<keyword evidence="1" id="KW-0547">Nucleotide-binding</keyword>
<reference evidence="10 11" key="1">
    <citation type="submission" date="2013-08" db="EMBL/GenBank/DDBJ databases">
        <authorList>
            <person name="Durkin A.S."/>
            <person name="Haft D.R."/>
            <person name="McCorrison J."/>
            <person name="Torralba M."/>
            <person name="Gillis M."/>
            <person name="Haft D.H."/>
            <person name="Methe B."/>
            <person name="Sutton G."/>
            <person name="Nelson K.E."/>
        </authorList>
    </citation>
    <scope>NUCLEOTIDE SEQUENCE [LARGE SCALE GENOMIC DNA]</scope>
    <source>
        <strain evidence="9 11">ATCC 35536</strain>
        <strain evidence="8 10">VPI DR56BR1116</strain>
    </source>
</reference>
<feature type="domain" description="HTH cro/C1-type" evidence="7">
    <location>
        <begin position="589"/>
        <end position="616"/>
    </location>
</feature>
<dbReference type="EMBL" id="AVQI01000033">
    <property type="protein sequence ID" value="ERK03434.1"/>
    <property type="molecule type" value="Genomic_DNA"/>
</dbReference>
<dbReference type="Gene3D" id="3.40.50.2300">
    <property type="match status" value="1"/>
</dbReference>
<dbReference type="GO" id="GO:0005524">
    <property type="term" value="F:ATP binding"/>
    <property type="evidence" value="ECO:0007669"/>
    <property type="project" value="UniProtKB-KW"/>
</dbReference>
<dbReference type="PANTHER" id="PTHR32071:SF57">
    <property type="entry name" value="C4-DICARBOXYLATE TRANSPORT TRANSCRIPTIONAL REGULATORY PROTEIN DCTD"/>
    <property type="match status" value="1"/>
</dbReference>
<dbReference type="Pfam" id="PF25601">
    <property type="entry name" value="AAA_lid_14"/>
    <property type="match status" value="1"/>
</dbReference>
<dbReference type="Pfam" id="PF00158">
    <property type="entry name" value="Sigma54_activat"/>
    <property type="match status" value="1"/>
</dbReference>
<evidence type="ECO:0000313" key="8">
    <source>
        <dbReference type="EMBL" id="ERF59878.1"/>
    </source>
</evidence>
<dbReference type="PATRIC" id="fig|1125725.3.peg.2175"/>
<keyword evidence="11" id="KW-1185">Reference proteome</keyword>
<dbReference type="InterPro" id="IPR025943">
    <property type="entry name" value="Sigma_54_int_dom_ATP-bd_2"/>
</dbReference>
<dbReference type="PROSITE" id="PS50943">
    <property type="entry name" value="HTH_CROC1"/>
    <property type="match status" value="1"/>
</dbReference>
<evidence type="ECO:0000256" key="5">
    <source>
        <dbReference type="ARBA" id="ARBA00023163"/>
    </source>
</evidence>
<dbReference type="Proteomes" id="UP000016412">
    <property type="component" value="Unassembled WGS sequence"/>
</dbReference>
<dbReference type="SMART" id="SM00382">
    <property type="entry name" value="AAA"/>
    <property type="match status" value="1"/>
</dbReference>
<dbReference type="InterPro" id="IPR002197">
    <property type="entry name" value="HTH_Fis"/>
</dbReference>
<evidence type="ECO:0000313" key="11">
    <source>
        <dbReference type="Proteomes" id="UP000016646"/>
    </source>
</evidence>
<dbReference type="GO" id="GO:0043565">
    <property type="term" value="F:sequence-specific DNA binding"/>
    <property type="evidence" value="ECO:0007669"/>
    <property type="project" value="InterPro"/>
</dbReference>
<dbReference type="InterPro" id="IPR002078">
    <property type="entry name" value="Sigma_54_int"/>
</dbReference>
<comment type="caution">
    <text evidence="8">The sequence shown here is derived from an EMBL/GenBank/DDBJ whole genome shotgun (WGS) entry which is preliminary data.</text>
</comment>
<evidence type="ECO:0000256" key="3">
    <source>
        <dbReference type="ARBA" id="ARBA00023015"/>
    </source>
</evidence>
<keyword evidence="3" id="KW-0805">Transcription regulation</keyword>
<dbReference type="Gene3D" id="3.40.50.300">
    <property type="entry name" value="P-loop containing nucleotide triphosphate hydrolases"/>
    <property type="match status" value="1"/>
</dbReference>
<dbReference type="GO" id="GO:0000156">
    <property type="term" value="F:phosphorelay response regulator activity"/>
    <property type="evidence" value="ECO:0007669"/>
    <property type="project" value="InterPro"/>
</dbReference>
<organism evidence="8 10">
    <name type="scientific">Treponema socranskii subsp. socranskii VPI DR56BR1116 = ATCC 35536</name>
    <dbReference type="NCBI Taxonomy" id="1125725"/>
    <lineage>
        <taxon>Bacteria</taxon>
        <taxon>Pseudomonadati</taxon>
        <taxon>Spirochaetota</taxon>
        <taxon>Spirochaetia</taxon>
        <taxon>Spirochaetales</taxon>
        <taxon>Treponemataceae</taxon>
        <taxon>Treponema</taxon>
    </lineage>
</organism>
<dbReference type="InterPro" id="IPR027417">
    <property type="entry name" value="P-loop_NTPase"/>
</dbReference>
<dbReference type="InterPro" id="IPR025662">
    <property type="entry name" value="Sigma_54_int_dom_ATP-bd_1"/>
</dbReference>
<keyword evidence="5" id="KW-0804">Transcription</keyword>
<proteinExistence type="predicted"/>
<keyword evidence="2" id="KW-0067">ATP-binding</keyword>
<dbReference type="PROSITE" id="PS00676">
    <property type="entry name" value="SIGMA54_INTERACT_2"/>
    <property type="match status" value="1"/>
</dbReference>
<dbReference type="RefSeq" id="WP_021331155.1">
    <property type="nucleotide sequence ID" value="NZ_AUZJ01000055.1"/>
</dbReference>
<dbReference type="Pfam" id="PF06506">
    <property type="entry name" value="PrpR_N"/>
    <property type="match status" value="1"/>
</dbReference>
<protein>
    <submittedName>
        <fullName evidence="8">Sigma-54 interaction domain protein</fullName>
    </submittedName>
</protein>
<sequence>MIKILVIVPYQELQSIVDTKIRSIDSKGFSIESLHFYGTNTQTIADIDADIVVARGITKEAISERRPDIHVIGIPLLVYDFLEALYTCKQLYPGKKIGWISNQYDLEGVSEKISALIGCELLYARISDQFDIAVSVDYLHNMGCEVFVGGLTVCRFCEDIGFAHVHIKNGIHAIENAIDEAITAGRALETSISKANLLKTLLNNAQDAIIAVNIDGIIIASNKIASILFHGDLKSSNIESLYPRKNWEAAISAKNRIEVVQTVCGQHMLVVQQPLSGIGVLLTFQNIKRLQRIEQKIRTELSQKGLVAKYTFQNILTKNIHVQALVAKAHRYSQVDESILLIGETGSGKELFAQSIHNASQRASKPFVAINCAALPENLLESELFGYEDGAFSGARKGGRVGLFELAHGGTIFLDEIGEMSVNLQAKLLRVLQEKEIRKIGGDTNIPVDVRIISATNININEKVDNGLFRIDLFYRISLLTIRLLPLREHMDDIPVLFEWFVKHYCNKHNFRIPHILPEVYELLNCHSWPGNIRELRNYAERLAILNSAAIVGKEQIAELDIDATSIGGFKTEDNDNLLSPADDTGTDLRRQLRSSGLSQEDFAKTLGISRTTLWRRMQAEKDIKTSHI</sequence>
<gene>
    <name evidence="9" type="ORF">HMPREF0860_2068</name>
    <name evidence="8" type="ORF">HMPREF1325_0683</name>
</gene>
<dbReference type="STRING" id="1125725.HMPREF1325_0683"/>
<evidence type="ECO:0000259" key="7">
    <source>
        <dbReference type="PROSITE" id="PS50943"/>
    </source>
</evidence>
<evidence type="ECO:0000256" key="1">
    <source>
        <dbReference type="ARBA" id="ARBA00022741"/>
    </source>
</evidence>
<dbReference type="InterPro" id="IPR001387">
    <property type="entry name" value="Cro/C1-type_HTH"/>
</dbReference>
<name>U1FJD4_TRESO</name>
<dbReference type="CDD" id="cd00009">
    <property type="entry name" value="AAA"/>
    <property type="match status" value="1"/>
</dbReference>
<dbReference type="InterPro" id="IPR010524">
    <property type="entry name" value="Sig_transdc_resp-reg_PrpR_N"/>
</dbReference>
<dbReference type="AlphaFoldDB" id="U1FJD4"/>
<dbReference type="PANTHER" id="PTHR32071">
    <property type="entry name" value="TRANSCRIPTIONAL REGULATORY PROTEIN"/>
    <property type="match status" value="1"/>
</dbReference>
<dbReference type="Gene3D" id="3.30.450.20">
    <property type="entry name" value="PAS domain"/>
    <property type="match status" value="1"/>
</dbReference>
<dbReference type="PROSITE" id="PS50045">
    <property type="entry name" value="SIGMA54_INTERACT_4"/>
    <property type="match status" value="1"/>
</dbReference>
<dbReference type="PROSITE" id="PS00675">
    <property type="entry name" value="SIGMA54_INTERACT_1"/>
    <property type="match status" value="1"/>
</dbReference>
<dbReference type="Pfam" id="PF02954">
    <property type="entry name" value="HTH_8"/>
    <property type="match status" value="1"/>
</dbReference>
<dbReference type="InterPro" id="IPR058031">
    <property type="entry name" value="AAA_lid_NorR"/>
</dbReference>
<accession>U1FJD4</accession>
<dbReference type="SUPFAM" id="SSF159800">
    <property type="entry name" value="PrpR receptor domain-like"/>
    <property type="match status" value="1"/>
</dbReference>
<dbReference type="FunFam" id="3.40.50.300:FF:000006">
    <property type="entry name" value="DNA-binding transcriptional regulator NtrC"/>
    <property type="match status" value="1"/>
</dbReference>
<dbReference type="Gene3D" id="3.40.50.10660">
    <property type="entry name" value="PrpR receptor domain-like"/>
    <property type="match status" value="1"/>
</dbReference>